<sequence length="67" mass="8074">LRFNLDWAVKCEHSYNSRYCINFDEKNVTVRDFHHSPENHWPAQEFNKLVVLFLGTSQIPFKQYSEV</sequence>
<evidence type="ECO:0000313" key="1">
    <source>
        <dbReference type="Proteomes" id="UP000035642"/>
    </source>
</evidence>
<dbReference type="AlphaFoldDB" id="A0A0K0D4N0"/>
<dbReference type="Proteomes" id="UP000035642">
    <property type="component" value="Unassembled WGS sequence"/>
</dbReference>
<name>A0A0K0D4N0_ANGCA</name>
<proteinExistence type="predicted"/>
<evidence type="ECO:0000313" key="2">
    <source>
        <dbReference type="WBParaSite" id="ACAC_0000502501-mRNA-1"/>
    </source>
</evidence>
<keyword evidence="1" id="KW-1185">Reference proteome</keyword>
<dbReference type="WBParaSite" id="ACAC_0000502501-mRNA-1">
    <property type="protein sequence ID" value="ACAC_0000502501-mRNA-1"/>
    <property type="gene ID" value="ACAC_0000502501"/>
</dbReference>
<protein>
    <submittedName>
        <fullName evidence="2">Ovule protein</fullName>
    </submittedName>
</protein>
<reference evidence="2" key="2">
    <citation type="submission" date="2017-02" db="UniProtKB">
        <authorList>
            <consortium name="WormBaseParasite"/>
        </authorList>
    </citation>
    <scope>IDENTIFICATION</scope>
</reference>
<reference evidence="1" key="1">
    <citation type="submission" date="2012-09" db="EMBL/GenBank/DDBJ databases">
        <authorList>
            <person name="Martin A.A."/>
        </authorList>
    </citation>
    <scope>NUCLEOTIDE SEQUENCE</scope>
</reference>
<accession>A0A0K0D4N0</accession>
<organism evidence="1 2">
    <name type="scientific">Angiostrongylus cantonensis</name>
    <name type="common">Rat lungworm</name>
    <dbReference type="NCBI Taxonomy" id="6313"/>
    <lineage>
        <taxon>Eukaryota</taxon>
        <taxon>Metazoa</taxon>
        <taxon>Ecdysozoa</taxon>
        <taxon>Nematoda</taxon>
        <taxon>Chromadorea</taxon>
        <taxon>Rhabditida</taxon>
        <taxon>Rhabditina</taxon>
        <taxon>Rhabditomorpha</taxon>
        <taxon>Strongyloidea</taxon>
        <taxon>Metastrongylidae</taxon>
        <taxon>Angiostrongylus</taxon>
    </lineage>
</organism>